<proteinExistence type="predicted"/>
<evidence type="ECO:0000313" key="2">
    <source>
        <dbReference type="EMBL" id="SMB88019.1"/>
    </source>
</evidence>
<accession>A0A1W1V3S5</accession>
<keyword evidence="1" id="KW-0812">Transmembrane</keyword>
<name>A0A1W1V3S5_DESTI</name>
<gene>
    <name evidence="2" type="ORF">SAMN00017405_1815</name>
</gene>
<evidence type="ECO:0000256" key="1">
    <source>
        <dbReference type="SAM" id="Phobius"/>
    </source>
</evidence>
<organism evidence="2 3">
    <name type="scientific">Desulfonispora thiosulfatigenes DSM 11270</name>
    <dbReference type="NCBI Taxonomy" id="656914"/>
    <lineage>
        <taxon>Bacteria</taxon>
        <taxon>Bacillati</taxon>
        <taxon>Bacillota</taxon>
        <taxon>Clostridia</taxon>
        <taxon>Eubacteriales</taxon>
        <taxon>Peptococcaceae</taxon>
        <taxon>Desulfonispora</taxon>
    </lineage>
</organism>
<dbReference type="RefSeq" id="WP_084052798.1">
    <property type="nucleotide sequence ID" value="NZ_FWWT01000015.1"/>
</dbReference>
<reference evidence="2 3" key="1">
    <citation type="submission" date="2017-04" db="EMBL/GenBank/DDBJ databases">
        <authorList>
            <person name="Afonso C.L."/>
            <person name="Miller P.J."/>
            <person name="Scott M.A."/>
            <person name="Spackman E."/>
            <person name="Goraichik I."/>
            <person name="Dimitrov K.M."/>
            <person name="Suarez D.L."/>
            <person name="Swayne D.E."/>
        </authorList>
    </citation>
    <scope>NUCLEOTIDE SEQUENCE [LARGE SCALE GENOMIC DNA]</scope>
    <source>
        <strain evidence="2 3">DSM 11270</strain>
    </source>
</reference>
<feature type="transmembrane region" description="Helical" evidence="1">
    <location>
        <begin position="33"/>
        <end position="52"/>
    </location>
</feature>
<dbReference type="AlphaFoldDB" id="A0A1W1V3S5"/>
<keyword evidence="3" id="KW-1185">Reference proteome</keyword>
<protein>
    <submittedName>
        <fullName evidence="2">Uncharacterized protein</fullName>
    </submittedName>
</protein>
<keyword evidence="1" id="KW-1133">Transmembrane helix</keyword>
<dbReference type="Proteomes" id="UP000192731">
    <property type="component" value="Unassembled WGS sequence"/>
</dbReference>
<evidence type="ECO:0000313" key="3">
    <source>
        <dbReference type="Proteomes" id="UP000192731"/>
    </source>
</evidence>
<keyword evidence="1" id="KW-0472">Membrane</keyword>
<dbReference type="EMBL" id="FWWT01000015">
    <property type="protein sequence ID" value="SMB88019.1"/>
    <property type="molecule type" value="Genomic_DNA"/>
</dbReference>
<sequence length="81" mass="9310">MFYLLILIVVLVAWVDLVPLFKDNKKDNHKKIIYVTASFLVLSLISSGLVYYETVNISAIGAFMNDIFKSIFPAFYKLMEI</sequence>
<dbReference type="STRING" id="656914.SAMN00017405_1815"/>